<dbReference type="Proteomes" id="UP000602284">
    <property type="component" value="Unassembled WGS sequence"/>
</dbReference>
<comment type="caution">
    <text evidence="2">The sequence shown here is derived from an EMBL/GenBank/DDBJ whole genome shotgun (WGS) entry which is preliminary data.</text>
</comment>
<gene>
    <name evidence="2" type="ORF">JJB07_14295</name>
</gene>
<evidence type="ECO:0000256" key="1">
    <source>
        <dbReference type="SAM" id="Phobius"/>
    </source>
</evidence>
<sequence>MNPGVQANIIALVLFILVLSGWGGRTLRDANLTPRVTAIGLLLYVLADGFTLTLRHDLHFDVAGLLLPIALTAVAMRAGPHAGARASWWIGCLTVASVTVVLMTLVPLDPAFFPLEGPALYPVCAALVSVVSVRRPFFAVSMAVMGLALGTQIDPWLHARVEVDSYLFGSREMQDWMAFAALGVLLTHGPYNTTVRIVYTWIKQRFRRREEGPERV</sequence>
<keyword evidence="3" id="KW-1185">Reference proteome</keyword>
<feature type="transmembrane region" description="Helical" evidence="1">
    <location>
        <begin position="137"/>
        <end position="157"/>
    </location>
</feature>
<keyword evidence="1" id="KW-0472">Membrane</keyword>
<dbReference type="EMBL" id="JAEQNB010000004">
    <property type="protein sequence ID" value="MBL0387808.1"/>
    <property type="molecule type" value="Genomic_DNA"/>
</dbReference>
<dbReference type="RefSeq" id="WP_201636176.1">
    <property type="nucleotide sequence ID" value="NZ_JAEQNB010000004.1"/>
</dbReference>
<feature type="transmembrane region" description="Helical" evidence="1">
    <location>
        <begin position="6"/>
        <end position="24"/>
    </location>
</feature>
<accession>A0ABS1JDY4</accession>
<name>A0ABS1JDY4_9BACL</name>
<feature type="transmembrane region" description="Helical" evidence="1">
    <location>
        <begin position="60"/>
        <end position="79"/>
    </location>
</feature>
<keyword evidence="1" id="KW-1133">Transmembrane helix</keyword>
<evidence type="ECO:0000313" key="3">
    <source>
        <dbReference type="Proteomes" id="UP000602284"/>
    </source>
</evidence>
<organism evidence="2 3">
    <name type="scientific">Tumebacillus amylolyticus</name>
    <dbReference type="NCBI Taxonomy" id="2801339"/>
    <lineage>
        <taxon>Bacteria</taxon>
        <taxon>Bacillati</taxon>
        <taxon>Bacillota</taxon>
        <taxon>Bacilli</taxon>
        <taxon>Bacillales</taxon>
        <taxon>Alicyclobacillaceae</taxon>
        <taxon>Tumebacillus</taxon>
    </lineage>
</organism>
<feature type="transmembrane region" description="Helical" evidence="1">
    <location>
        <begin position="86"/>
        <end position="105"/>
    </location>
</feature>
<feature type="transmembrane region" description="Helical" evidence="1">
    <location>
        <begin position="177"/>
        <end position="199"/>
    </location>
</feature>
<protein>
    <recommendedName>
        <fullName evidence="4">Integral membrane protein</fullName>
    </recommendedName>
</protein>
<reference evidence="2 3" key="1">
    <citation type="submission" date="2021-01" db="EMBL/GenBank/DDBJ databases">
        <title>Tumebacillus sp. strain ITR2 16S ribosomal RNA gene Genome sequencing and assembly.</title>
        <authorList>
            <person name="Kang M."/>
        </authorList>
    </citation>
    <scope>NUCLEOTIDE SEQUENCE [LARGE SCALE GENOMIC DNA]</scope>
    <source>
        <strain evidence="2 3">ITR2</strain>
    </source>
</reference>
<proteinExistence type="predicted"/>
<evidence type="ECO:0008006" key="4">
    <source>
        <dbReference type="Google" id="ProtNLM"/>
    </source>
</evidence>
<feature type="transmembrane region" description="Helical" evidence="1">
    <location>
        <begin position="36"/>
        <end position="54"/>
    </location>
</feature>
<evidence type="ECO:0000313" key="2">
    <source>
        <dbReference type="EMBL" id="MBL0387808.1"/>
    </source>
</evidence>
<keyword evidence="1" id="KW-0812">Transmembrane</keyword>
<feature type="transmembrane region" description="Helical" evidence="1">
    <location>
        <begin position="111"/>
        <end position="130"/>
    </location>
</feature>